<comment type="similarity">
    <text evidence="5">Belongs to the SAT4 family.</text>
</comment>
<dbReference type="InParanoid" id="A0A1B7NA00"/>
<dbReference type="Pfam" id="PF20684">
    <property type="entry name" value="Fung_rhodopsin"/>
    <property type="match status" value="1"/>
</dbReference>
<evidence type="ECO:0000256" key="4">
    <source>
        <dbReference type="ARBA" id="ARBA00023136"/>
    </source>
</evidence>
<feature type="transmembrane region" description="Helical" evidence="6">
    <location>
        <begin position="44"/>
        <end position="65"/>
    </location>
</feature>
<dbReference type="OrthoDB" id="3229610at2759"/>
<accession>A0A1B7NA00</accession>
<evidence type="ECO:0000256" key="6">
    <source>
        <dbReference type="SAM" id="Phobius"/>
    </source>
</evidence>
<name>A0A1B7NA00_9AGAM</name>
<dbReference type="STRING" id="1314800.A0A1B7NA00"/>
<evidence type="ECO:0000256" key="5">
    <source>
        <dbReference type="ARBA" id="ARBA00038359"/>
    </source>
</evidence>
<feature type="transmembrane region" description="Helical" evidence="6">
    <location>
        <begin position="12"/>
        <end position="32"/>
    </location>
</feature>
<keyword evidence="4 6" id="KW-0472">Membrane</keyword>
<dbReference type="PANTHER" id="PTHR33048">
    <property type="entry name" value="PTH11-LIKE INTEGRAL MEMBRANE PROTEIN (AFU_ORTHOLOGUE AFUA_5G11245)"/>
    <property type="match status" value="1"/>
</dbReference>
<feature type="domain" description="Rhodopsin" evidence="7">
    <location>
        <begin position="28"/>
        <end position="193"/>
    </location>
</feature>
<evidence type="ECO:0000256" key="2">
    <source>
        <dbReference type="ARBA" id="ARBA00022692"/>
    </source>
</evidence>
<feature type="transmembrane region" description="Helical" evidence="6">
    <location>
        <begin position="114"/>
        <end position="136"/>
    </location>
</feature>
<protein>
    <recommendedName>
        <fullName evidence="7">Rhodopsin domain-containing protein</fullName>
    </recommendedName>
</protein>
<feature type="transmembrane region" description="Helical" evidence="6">
    <location>
        <begin position="77"/>
        <end position="102"/>
    </location>
</feature>
<dbReference type="EMBL" id="KV448173">
    <property type="protein sequence ID" value="OAX41687.1"/>
    <property type="molecule type" value="Genomic_DNA"/>
</dbReference>
<keyword evidence="9" id="KW-1185">Reference proteome</keyword>
<evidence type="ECO:0000313" key="9">
    <source>
        <dbReference type="Proteomes" id="UP000092154"/>
    </source>
</evidence>
<dbReference type="AlphaFoldDB" id="A0A1B7NA00"/>
<evidence type="ECO:0000313" key="8">
    <source>
        <dbReference type="EMBL" id="OAX41687.1"/>
    </source>
</evidence>
<keyword evidence="2 6" id="KW-0812">Transmembrane</keyword>
<dbReference type="Proteomes" id="UP000092154">
    <property type="component" value="Unassembled WGS sequence"/>
</dbReference>
<dbReference type="InterPro" id="IPR049326">
    <property type="entry name" value="Rhodopsin_dom_fungi"/>
</dbReference>
<organism evidence="8 9">
    <name type="scientific">Rhizopogon vinicolor AM-OR11-026</name>
    <dbReference type="NCBI Taxonomy" id="1314800"/>
    <lineage>
        <taxon>Eukaryota</taxon>
        <taxon>Fungi</taxon>
        <taxon>Dikarya</taxon>
        <taxon>Basidiomycota</taxon>
        <taxon>Agaricomycotina</taxon>
        <taxon>Agaricomycetes</taxon>
        <taxon>Agaricomycetidae</taxon>
        <taxon>Boletales</taxon>
        <taxon>Suillineae</taxon>
        <taxon>Rhizopogonaceae</taxon>
        <taxon>Rhizopogon</taxon>
    </lineage>
</organism>
<comment type="subcellular location">
    <subcellularLocation>
        <location evidence="1">Membrane</location>
        <topology evidence="1">Multi-pass membrane protein</topology>
    </subcellularLocation>
</comment>
<proteinExistence type="inferred from homology"/>
<dbReference type="PANTHER" id="PTHR33048:SF110">
    <property type="entry name" value="UBID FAMILY DECARBOXYLASE"/>
    <property type="match status" value="1"/>
</dbReference>
<evidence type="ECO:0000259" key="7">
    <source>
        <dbReference type="Pfam" id="PF20684"/>
    </source>
</evidence>
<dbReference type="GO" id="GO:0016020">
    <property type="term" value="C:membrane"/>
    <property type="evidence" value="ECO:0007669"/>
    <property type="project" value="UniProtKB-SubCell"/>
</dbReference>
<feature type="transmembrane region" description="Helical" evidence="6">
    <location>
        <begin position="156"/>
        <end position="179"/>
    </location>
</feature>
<gene>
    <name evidence="8" type="ORF">K503DRAFT_462116</name>
</gene>
<sequence length="281" mass="32046">MEDVEPSLTALRVSITIFHATAIFSTLFRLYYRLSTHRWWYEDSFAAVGLVADINSFVSVWVYTYPWTESNADGRVIAYWNLITCFTICIWSSRLSIIFSIIRLSSHMRRIRRIAILTAVAFTIFSAIILTEKIIVCARDHSWTHLRRNCNFGRSVGILQLVGDFVCDIALVTLPILLLRGVKLSRERRILIISSNNNLQTITAQLQITASLVICDLLVIVAYFHRVLKSEDLERAHDDDDLPRSDYLTTMVDFGHHSSTIYSSHAMSSLGHNDKISSLSV</sequence>
<reference evidence="8 9" key="1">
    <citation type="submission" date="2016-06" db="EMBL/GenBank/DDBJ databases">
        <title>Comparative genomics of the ectomycorrhizal sister species Rhizopogon vinicolor and Rhizopogon vesiculosus (Basidiomycota: Boletales) reveals a divergence of the mating type B locus.</title>
        <authorList>
            <consortium name="DOE Joint Genome Institute"/>
            <person name="Mujic A.B."/>
            <person name="Kuo A."/>
            <person name="Tritt A."/>
            <person name="Lipzen A."/>
            <person name="Chen C."/>
            <person name="Johnson J."/>
            <person name="Sharma A."/>
            <person name="Barry K."/>
            <person name="Grigoriev I.V."/>
            <person name="Spatafora J.W."/>
        </authorList>
    </citation>
    <scope>NUCLEOTIDE SEQUENCE [LARGE SCALE GENOMIC DNA]</scope>
    <source>
        <strain evidence="8 9">AM-OR11-026</strain>
    </source>
</reference>
<evidence type="ECO:0000256" key="3">
    <source>
        <dbReference type="ARBA" id="ARBA00022989"/>
    </source>
</evidence>
<keyword evidence="3 6" id="KW-1133">Transmembrane helix</keyword>
<evidence type="ECO:0000256" key="1">
    <source>
        <dbReference type="ARBA" id="ARBA00004141"/>
    </source>
</evidence>
<dbReference type="InterPro" id="IPR052337">
    <property type="entry name" value="SAT4-like"/>
</dbReference>